<evidence type="ECO:0000313" key="3">
    <source>
        <dbReference type="Proteomes" id="UP000765509"/>
    </source>
</evidence>
<dbReference type="EMBL" id="AVOT02018541">
    <property type="protein sequence ID" value="MBW0505517.1"/>
    <property type="molecule type" value="Genomic_DNA"/>
</dbReference>
<feature type="compositionally biased region" description="Polar residues" evidence="1">
    <location>
        <begin position="78"/>
        <end position="94"/>
    </location>
</feature>
<proteinExistence type="predicted"/>
<accession>A0A9Q3DTG0</accession>
<sequence>MDGEEVEMIDPFFGQSSRYSPTSTLSKKYHCHLIPSTSRNLWPFLSSVPPPSPKSSTSRPILASPMKPSPTSQPRPSPVLTSHHLQPVARSSQGGEDLSPLPFPASQVLHHWENWSLMVTREDPTVVNEGQDSVSKLLIRVDRNSREVILYANDRMFLGTTSEETVSKFSLYEDELIN</sequence>
<protein>
    <submittedName>
        <fullName evidence="2">Uncharacterized protein</fullName>
    </submittedName>
</protein>
<evidence type="ECO:0000256" key="1">
    <source>
        <dbReference type="SAM" id="MobiDB-lite"/>
    </source>
</evidence>
<dbReference type="Proteomes" id="UP000765509">
    <property type="component" value="Unassembled WGS sequence"/>
</dbReference>
<gene>
    <name evidence="2" type="ORF">O181_045232</name>
</gene>
<evidence type="ECO:0000313" key="2">
    <source>
        <dbReference type="EMBL" id="MBW0505517.1"/>
    </source>
</evidence>
<keyword evidence="3" id="KW-1185">Reference proteome</keyword>
<feature type="region of interest" description="Disordered" evidence="1">
    <location>
        <begin position="48"/>
        <end position="100"/>
    </location>
</feature>
<comment type="caution">
    <text evidence="2">The sequence shown here is derived from an EMBL/GenBank/DDBJ whole genome shotgun (WGS) entry which is preliminary data.</text>
</comment>
<reference evidence="2" key="1">
    <citation type="submission" date="2021-03" db="EMBL/GenBank/DDBJ databases">
        <title>Draft genome sequence of rust myrtle Austropuccinia psidii MF-1, a brazilian biotype.</title>
        <authorList>
            <person name="Quecine M.C."/>
            <person name="Pachon D.M.R."/>
            <person name="Bonatelli M.L."/>
            <person name="Correr F.H."/>
            <person name="Franceschini L.M."/>
            <person name="Leite T.F."/>
            <person name="Margarido G.R.A."/>
            <person name="Almeida C.A."/>
            <person name="Ferrarezi J.A."/>
            <person name="Labate C.A."/>
        </authorList>
    </citation>
    <scope>NUCLEOTIDE SEQUENCE</scope>
    <source>
        <strain evidence="2">MF-1</strain>
    </source>
</reference>
<dbReference type="AlphaFoldDB" id="A0A9Q3DTG0"/>
<feature type="compositionally biased region" description="Pro residues" evidence="1">
    <location>
        <begin position="67"/>
        <end position="77"/>
    </location>
</feature>
<name>A0A9Q3DTG0_9BASI</name>
<organism evidence="2 3">
    <name type="scientific">Austropuccinia psidii MF-1</name>
    <dbReference type="NCBI Taxonomy" id="1389203"/>
    <lineage>
        <taxon>Eukaryota</taxon>
        <taxon>Fungi</taxon>
        <taxon>Dikarya</taxon>
        <taxon>Basidiomycota</taxon>
        <taxon>Pucciniomycotina</taxon>
        <taxon>Pucciniomycetes</taxon>
        <taxon>Pucciniales</taxon>
        <taxon>Sphaerophragmiaceae</taxon>
        <taxon>Austropuccinia</taxon>
    </lineage>
</organism>